<dbReference type="InterPro" id="IPR036271">
    <property type="entry name" value="Tet_transcr_reg_TetR-rel_C_sf"/>
</dbReference>
<dbReference type="InterPro" id="IPR050109">
    <property type="entry name" value="HTH-type_TetR-like_transc_reg"/>
</dbReference>
<accession>A0A446C5H5</accession>
<evidence type="ECO:0000256" key="5">
    <source>
        <dbReference type="PROSITE-ProRule" id="PRU00335"/>
    </source>
</evidence>
<evidence type="ECO:0000256" key="4">
    <source>
        <dbReference type="ARBA" id="ARBA00023163"/>
    </source>
</evidence>
<dbReference type="SUPFAM" id="SSF46689">
    <property type="entry name" value="Homeodomain-like"/>
    <property type="match status" value="1"/>
</dbReference>
<dbReference type="AlphaFoldDB" id="A0A446C5H5"/>
<dbReference type="Gene3D" id="1.10.357.10">
    <property type="entry name" value="Tetracycline Repressor, domain 2"/>
    <property type="match status" value="1"/>
</dbReference>
<name>A0A446C5H5_9BURK</name>
<keyword evidence="4" id="KW-0804">Transcription</keyword>
<dbReference type="PANTHER" id="PTHR30055">
    <property type="entry name" value="HTH-TYPE TRANSCRIPTIONAL REGULATOR RUTR"/>
    <property type="match status" value="1"/>
</dbReference>
<keyword evidence="2" id="KW-0805">Transcription regulation</keyword>
<feature type="domain" description="HTH tetR-type" evidence="6">
    <location>
        <begin position="10"/>
        <end position="70"/>
    </location>
</feature>
<proteinExistence type="predicted"/>
<evidence type="ECO:0000256" key="2">
    <source>
        <dbReference type="ARBA" id="ARBA00023015"/>
    </source>
</evidence>
<evidence type="ECO:0000256" key="1">
    <source>
        <dbReference type="ARBA" id="ARBA00022491"/>
    </source>
</evidence>
<dbReference type="GO" id="GO:0003700">
    <property type="term" value="F:DNA-binding transcription factor activity"/>
    <property type="evidence" value="ECO:0007669"/>
    <property type="project" value="TreeGrafter"/>
</dbReference>
<dbReference type="Proteomes" id="UP000289184">
    <property type="component" value="Unassembled WGS sequence"/>
</dbReference>
<sequence>MARKTKEESQRTRTRILDAAERVFLSKGVAGTTMSDIADHAGVSRGAVYGHYKNKIDVCIAMCDRALGEAAPLTQVSTDGEALEALYASMRQYIQIYAEEGSVQRVLEILYLKCERSDENAPLLRRRDLWERHALRTSEKLLRAAVKREDLPRALDIRLSNIYLHSLVDGVFDSLCWSDRLKGDLWPRVDRMLRAAIDTLRLSSHLQLPQAA</sequence>
<reference evidence="7 8" key="1">
    <citation type="submission" date="2018-07" db="EMBL/GenBank/DDBJ databases">
        <authorList>
            <person name="Peeters C."/>
        </authorList>
    </citation>
    <scope>NUCLEOTIDE SEQUENCE [LARGE SCALE GENOMIC DNA]</scope>
    <source>
        <strain evidence="7 8">LMG 3411</strain>
    </source>
</reference>
<keyword evidence="3 5" id="KW-0238">DNA-binding</keyword>
<evidence type="ECO:0000313" key="8">
    <source>
        <dbReference type="Proteomes" id="UP000289184"/>
    </source>
</evidence>
<feature type="DNA-binding region" description="H-T-H motif" evidence="5">
    <location>
        <begin position="33"/>
        <end position="52"/>
    </location>
</feature>
<keyword evidence="1" id="KW-0678">Repressor</keyword>
<protein>
    <submittedName>
        <fullName evidence="7">HTH-type transcriptional regulator TtgR</fullName>
    </submittedName>
</protein>
<evidence type="ECO:0000256" key="3">
    <source>
        <dbReference type="ARBA" id="ARBA00023125"/>
    </source>
</evidence>
<dbReference type="PRINTS" id="PR00455">
    <property type="entry name" value="HTHTETR"/>
</dbReference>
<dbReference type="InterPro" id="IPR013572">
    <property type="entry name" value="Tscrpt_reg_MAATS_C"/>
</dbReference>
<dbReference type="InterPro" id="IPR009057">
    <property type="entry name" value="Homeodomain-like_sf"/>
</dbReference>
<dbReference type="RefSeq" id="WP_129526286.1">
    <property type="nucleotide sequence ID" value="NZ_UFQB01000003.1"/>
</dbReference>
<keyword evidence="8" id="KW-1185">Reference proteome</keyword>
<gene>
    <name evidence="7" type="primary">ttgR_2</name>
    <name evidence="7" type="ORF">AGI3411_00984</name>
</gene>
<evidence type="ECO:0000313" key="7">
    <source>
        <dbReference type="EMBL" id="SSW63132.1"/>
    </source>
</evidence>
<dbReference type="SUPFAM" id="SSF48498">
    <property type="entry name" value="Tetracyclin repressor-like, C-terminal domain"/>
    <property type="match status" value="1"/>
</dbReference>
<dbReference type="Pfam" id="PF00440">
    <property type="entry name" value="TetR_N"/>
    <property type="match status" value="1"/>
</dbReference>
<dbReference type="EMBL" id="UFQB01000003">
    <property type="protein sequence ID" value="SSW63132.1"/>
    <property type="molecule type" value="Genomic_DNA"/>
</dbReference>
<dbReference type="InterPro" id="IPR001647">
    <property type="entry name" value="HTH_TetR"/>
</dbReference>
<dbReference type="OrthoDB" id="5816932at2"/>
<dbReference type="PROSITE" id="PS50977">
    <property type="entry name" value="HTH_TETR_2"/>
    <property type="match status" value="1"/>
</dbReference>
<evidence type="ECO:0000259" key="6">
    <source>
        <dbReference type="PROSITE" id="PS50977"/>
    </source>
</evidence>
<dbReference type="Pfam" id="PF08361">
    <property type="entry name" value="TetR_C_2"/>
    <property type="match status" value="1"/>
</dbReference>
<dbReference type="PANTHER" id="PTHR30055:SF240">
    <property type="entry name" value="HTH-TYPE TRANSCRIPTIONAL REGULATOR ACRR"/>
    <property type="match status" value="1"/>
</dbReference>
<organism evidence="7 8">
    <name type="scientific">Achromobacter agilis</name>
    <dbReference type="NCBI Taxonomy" id="1353888"/>
    <lineage>
        <taxon>Bacteria</taxon>
        <taxon>Pseudomonadati</taxon>
        <taxon>Pseudomonadota</taxon>
        <taxon>Betaproteobacteria</taxon>
        <taxon>Burkholderiales</taxon>
        <taxon>Alcaligenaceae</taxon>
        <taxon>Achromobacter</taxon>
    </lineage>
</organism>
<dbReference type="GO" id="GO:0000976">
    <property type="term" value="F:transcription cis-regulatory region binding"/>
    <property type="evidence" value="ECO:0007669"/>
    <property type="project" value="TreeGrafter"/>
</dbReference>